<evidence type="ECO:0000313" key="2">
    <source>
        <dbReference type="Proteomes" id="UP001239111"/>
    </source>
</evidence>
<accession>A0ACC2PJD9</accession>
<name>A0ACC2PJD9_9HYME</name>
<evidence type="ECO:0000313" key="1">
    <source>
        <dbReference type="EMBL" id="KAJ8683695.1"/>
    </source>
</evidence>
<proteinExistence type="predicted"/>
<dbReference type="EMBL" id="CM056741">
    <property type="protein sequence ID" value="KAJ8683695.1"/>
    <property type="molecule type" value="Genomic_DNA"/>
</dbReference>
<gene>
    <name evidence="1" type="ORF">QAD02_019487</name>
</gene>
<protein>
    <submittedName>
        <fullName evidence="1">Uncharacterized protein</fullName>
    </submittedName>
</protein>
<organism evidence="1 2">
    <name type="scientific">Eretmocerus hayati</name>
    <dbReference type="NCBI Taxonomy" id="131215"/>
    <lineage>
        <taxon>Eukaryota</taxon>
        <taxon>Metazoa</taxon>
        <taxon>Ecdysozoa</taxon>
        <taxon>Arthropoda</taxon>
        <taxon>Hexapoda</taxon>
        <taxon>Insecta</taxon>
        <taxon>Pterygota</taxon>
        <taxon>Neoptera</taxon>
        <taxon>Endopterygota</taxon>
        <taxon>Hymenoptera</taxon>
        <taxon>Apocrita</taxon>
        <taxon>Proctotrupomorpha</taxon>
        <taxon>Chalcidoidea</taxon>
        <taxon>Aphelinidae</taxon>
        <taxon>Aphelininae</taxon>
        <taxon>Eretmocerus</taxon>
    </lineage>
</organism>
<reference evidence="1" key="1">
    <citation type="submission" date="2023-04" db="EMBL/GenBank/DDBJ databases">
        <title>A chromosome-level genome assembly of the parasitoid wasp Eretmocerus hayati.</title>
        <authorList>
            <person name="Zhong Y."/>
            <person name="Liu S."/>
            <person name="Liu Y."/>
        </authorList>
    </citation>
    <scope>NUCLEOTIDE SEQUENCE</scope>
    <source>
        <strain evidence="1">ZJU_SS_LIU_2023</strain>
    </source>
</reference>
<dbReference type="Proteomes" id="UP001239111">
    <property type="component" value="Chromosome 1"/>
</dbReference>
<keyword evidence="2" id="KW-1185">Reference proteome</keyword>
<comment type="caution">
    <text evidence="1">The sequence shown here is derived from an EMBL/GenBank/DDBJ whole genome shotgun (WGS) entry which is preliminary data.</text>
</comment>
<sequence>MSGQQHLPPDYKRMSLDKIIEAMTADLESSAGQYVQFGAPNQTTRPQNWTEYPPSQSHPYVANSALHPRTSPIQPVNQVPQPIYVQDRPQFETPPTTERMYFPSQTVNHLGINENNDLVGTIDVGGGNFINVIYGNASQIIADRRNLAPFNGSQGSVDQEYGLFHNQSSQMQPSAHVPSQNSNGKQLIDNLVGNWVPNQSGTYSPFGSSSNVTLAPQPSAENKEIDELPKTATDSHVKKPRMVAEVKPMRPSYSDVLTKSIPNPPSPLTTPLLKPKQDTTSKKVLSKNSKNKTKPALLKRQNSSGSDEHGSPKIQMPRKASDKMNSNLSRRWVSLDNLGSSTESPEVTFDRPDHFERKKSFKSSKKGDRGETLNNSKIQNNSTKNTPSLQKRPIQINNNLNTANSFSQTVSHEKSEKNQQASNKMKDDKKLIKDKSSKHSQSEKAQQIKKGQRNRRRENKDTPLRDAYRTAQKYLNRWSKVGLKVFFWFLHLISDVASMSANLVVQLGKCAWYHVVLYVKYSWSSVVSAVSKIRFLNAIAKKIDSWLGNSRFAFWRRLNSQNEDKDENTHWIRGGLENNIALPSTGEEAMKRLLACKGKDPYSILGVTPTCTDDDIKKYYKRQAFLVHPDKNNQPGAEEAFKILVHAFDIIGEPERRQAFDQTRQVEAAWGELSDLLSQLHRKMEQAANTIRCTNCGLRHKRIPTPRPCYAARFCAQCKIRHSAKEGDIWAESRVMGFLWHYYACMEGAVYDVTDWAACQAGNLKHLKANTHTVQYRIVLGQRPPPHNSASGKKKQADHDTSKAEFEDFLNNLYNQSKTGTSNGAPDPNAMKGDNRRRKTKRKK</sequence>